<dbReference type="EMBL" id="MK014212">
    <property type="protein sequence ID" value="QAU56474.1"/>
    <property type="molecule type" value="Genomic_DNA"/>
</dbReference>
<comment type="catalytic activity">
    <reaction evidence="16 17">
        <text>a ubiquinone + NADH + 5 H(+)(in) = a ubiquinol + NAD(+) + 4 H(+)(out)</text>
        <dbReference type="Rhea" id="RHEA:29091"/>
        <dbReference type="Rhea" id="RHEA-COMP:9565"/>
        <dbReference type="Rhea" id="RHEA-COMP:9566"/>
        <dbReference type="ChEBI" id="CHEBI:15378"/>
        <dbReference type="ChEBI" id="CHEBI:16389"/>
        <dbReference type="ChEBI" id="CHEBI:17976"/>
        <dbReference type="ChEBI" id="CHEBI:57540"/>
        <dbReference type="ChEBI" id="CHEBI:57945"/>
        <dbReference type="EC" id="7.1.1.2"/>
    </reaction>
</comment>
<feature type="transmembrane region" description="Helical" evidence="17">
    <location>
        <begin position="241"/>
        <end position="259"/>
    </location>
</feature>
<dbReference type="GO" id="GO:0008137">
    <property type="term" value="F:NADH dehydrogenase (ubiquinone) activity"/>
    <property type="evidence" value="ECO:0007669"/>
    <property type="project" value="UniProtKB-UniRule"/>
</dbReference>
<dbReference type="PANTHER" id="PTHR43507">
    <property type="entry name" value="NADH-UBIQUINONE OXIDOREDUCTASE CHAIN 4"/>
    <property type="match status" value="1"/>
</dbReference>
<comment type="function">
    <text evidence="17">Core subunit of the mitochondrial membrane respiratory chain NADH dehydrogenase (Complex I) which catalyzes electron transfer from NADH through the respiratory chain, using ubiquinone as an electron acceptor. Essential for the catalytic activity and assembly of complex I.</text>
</comment>
<evidence type="ECO:0000259" key="18">
    <source>
        <dbReference type="Pfam" id="PF00361"/>
    </source>
</evidence>
<keyword evidence="6 17" id="KW-0813">Transport</keyword>
<dbReference type="EC" id="7.1.1.2" evidence="4 17"/>
<sequence length="440" mass="50216">MLFSLFLVFLNKLYFWMFTGLLCILGMGFLVFGLNFTDSILDGSSFYLDSLSFSLILLSLWITILMYHSSYGIYSSNLNLFYFFLCVYILCFVLVLTFLSFNFLSFYFYFEVSLIPTLLIIMGWGYQPERLQAGIYFLFYTLTASLPLLVVLFYIFSKGGGLDMIMLNFVGYNSFYIFLGLTLAFLVKMPMFFTHLWLPKAHVEAPVSGSMILAGILLKLGGYGFYRVMPLCTLGLKNYGSYFFGLSILGMVYVGFICCRLNDLKALVAYSSVAHMGLVICGVFSFYMWGYTGALVMMVAHGLASSGLFCMVNMYYERTGSRSMFLNKGFILMFPILSLFIFLMSAANMAAPPTINLMSEIFLMISILKFDSVMLLFFPLGSYMGAVFTLFMFSYSQHGKIYKGVYSFFHPNFREFHVLSLHIIPVNFLVLKSEFFMSLL</sequence>
<evidence type="ECO:0000256" key="5">
    <source>
        <dbReference type="ARBA" id="ARBA00021006"/>
    </source>
</evidence>
<feature type="transmembrane region" description="Helical" evidence="17">
    <location>
        <begin position="295"/>
        <end position="316"/>
    </location>
</feature>
<feature type="transmembrane region" description="Helical" evidence="17">
    <location>
        <begin position="210"/>
        <end position="229"/>
    </location>
</feature>
<feature type="domain" description="NADH:ubiquinone oxidoreductase chain 4 N-terminal" evidence="19">
    <location>
        <begin position="2"/>
        <end position="97"/>
    </location>
</feature>
<evidence type="ECO:0000256" key="9">
    <source>
        <dbReference type="ARBA" id="ARBA00022967"/>
    </source>
</evidence>
<feature type="transmembrane region" description="Helical" evidence="17">
    <location>
        <begin position="133"/>
        <end position="155"/>
    </location>
</feature>
<keyword evidence="8 17" id="KW-0812">Transmembrane</keyword>
<keyword evidence="14 17" id="KW-0496">Mitochondrion</keyword>
<evidence type="ECO:0000313" key="20">
    <source>
        <dbReference type="EMBL" id="QAU56474.1"/>
    </source>
</evidence>
<keyword evidence="9" id="KW-1278">Translocase</keyword>
<dbReference type="GO" id="GO:0031966">
    <property type="term" value="C:mitochondrial membrane"/>
    <property type="evidence" value="ECO:0007669"/>
    <property type="project" value="UniProtKB-SubCell"/>
</dbReference>
<feature type="domain" description="NADH:quinone oxidoreductase/Mrp antiporter transmembrane" evidence="18">
    <location>
        <begin position="102"/>
        <end position="379"/>
    </location>
</feature>
<evidence type="ECO:0000256" key="4">
    <source>
        <dbReference type="ARBA" id="ARBA00012944"/>
    </source>
</evidence>
<evidence type="ECO:0000256" key="15">
    <source>
        <dbReference type="ARBA" id="ARBA00023136"/>
    </source>
</evidence>
<proteinExistence type="inferred from homology"/>
<evidence type="ECO:0000256" key="8">
    <source>
        <dbReference type="ARBA" id="ARBA00022692"/>
    </source>
</evidence>
<dbReference type="RefSeq" id="YP_009652403.1">
    <property type="nucleotide sequence ID" value="NC_042755.1"/>
</dbReference>
<feature type="transmembrane region" description="Helical" evidence="17">
    <location>
        <begin position="46"/>
        <end position="68"/>
    </location>
</feature>
<dbReference type="InterPro" id="IPR000260">
    <property type="entry name" value="NADH4_N"/>
</dbReference>
<feature type="transmembrane region" description="Helical" evidence="17">
    <location>
        <begin position="175"/>
        <end position="198"/>
    </location>
</feature>
<keyword evidence="13 17" id="KW-0830">Ubiquinone</keyword>
<evidence type="ECO:0000259" key="19">
    <source>
        <dbReference type="Pfam" id="PF01059"/>
    </source>
</evidence>
<dbReference type="PANTHER" id="PTHR43507:SF20">
    <property type="entry name" value="NADH-UBIQUINONE OXIDOREDUCTASE CHAIN 4"/>
    <property type="match status" value="1"/>
</dbReference>
<feature type="transmembrane region" description="Helical" evidence="17">
    <location>
        <begin position="328"/>
        <end position="352"/>
    </location>
</feature>
<feature type="transmembrane region" description="Helical" evidence="17">
    <location>
        <begin position="266"/>
        <end position="289"/>
    </location>
</feature>
<dbReference type="CTD" id="4538"/>
<evidence type="ECO:0000256" key="7">
    <source>
        <dbReference type="ARBA" id="ARBA00022660"/>
    </source>
</evidence>
<reference evidence="20" key="1">
    <citation type="journal article" date="2019" name="Genome Biol. Evol.">
        <title>A High-quality Draft Genome Assembly of Sinella curviseta: A Soil Model Organism (Collembola).</title>
        <authorList>
            <person name="Zhang F."/>
            <person name="Ding Y."/>
            <person name="Zhou Q.S."/>
            <person name="Wu J."/>
            <person name="Luo A."/>
            <person name="Zhu C.D."/>
        </authorList>
    </citation>
    <scope>NUCLEOTIDE SEQUENCE</scope>
    <source>
        <strain evidence="20">NJ</strain>
    </source>
</reference>
<keyword evidence="10 17" id="KW-0249">Electron transport</keyword>
<dbReference type="AlphaFoldDB" id="A0A4V0Y933"/>
<dbReference type="InterPro" id="IPR001750">
    <property type="entry name" value="ND/Mrp_TM"/>
</dbReference>
<evidence type="ECO:0000256" key="14">
    <source>
        <dbReference type="ARBA" id="ARBA00023128"/>
    </source>
</evidence>
<evidence type="ECO:0000256" key="11">
    <source>
        <dbReference type="ARBA" id="ARBA00022989"/>
    </source>
</evidence>
<comment type="similarity">
    <text evidence="3 17">Belongs to the complex I subunit 4 family.</text>
</comment>
<feature type="transmembrane region" description="Helical" evidence="17">
    <location>
        <begin position="107"/>
        <end position="126"/>
    </location>
</feature>
<dbReference type="GO" id="GO:0048039">
    <property type="term" value="F:ubiquinone binding"/>
    <property type="evidence" value="ECO:0007669"/>
    <property type="project" value="TreeGrafter"/>
</dbReference>
<evidence type="ECO:0000256" key="1">
    <source>
        <dbReference type="ARBA" id="ARBA00003257"/>
    </source>
</evidence>
<evidence type="ECO:0000256" key="16">
    <source>
        <dbReference type="ARBA" id="ARBA00049551"/>
    </source>
</evidence>
<keyword evidence="7 17" id="KW-0679">Respiratory chain</keyword>
<geneLocation type="mitochondrion" evidence="20"/>
<evidence type="ECO:0000256" key="12">
    <source>
        <dbReference type="ARBA" id="ARBA00023027"/>
    </source>
</evidence>
<feature type="transmembrane region" description="Helical" evidence="17">
    <location>
        <begin position="12"/>
        <end position="34"/>
    </location>
</feature>
<keyword evidence="12 17" id="KW-0520">NAD</keyword>
<comment type="function">
    <text evidence="1">Core subunit of the mitochondrial membrane respiratory chain NADH dehydrogenase (Complex I) that is believed to belong to the minimal assembly required for catalysis. Complex I functions in the transfer of electrons from NADH to the respiratory chain. The immediate electron acceptor for the enzyme is believed to be ubiquinone.</text>
</comment>
<dbReference type="InterPro" id="IPR003918">
    <property type="entry name" value="NADH_UbQ_OxRdtase"/>
</dbReference>
<feature type="transmembrane region" description="Helical" evidence="17">
    <location>
        <begin position="80"/>
        <end position="101"/>
    </location>
</feature>
<evidence type="ECO:0000256" key="3">
    <source>
        <dbReference type="ARBA" id="ARBA00009025"/>
    </source>
</evidence>
<evidence type="ECO:0000256" key="13">
    <source>
        <dbReference type="ARBA" id="ARBA00023075"/>
    </source>
</evidence>
<name>A0A4V0Y933_9HEXA</name>
<feature type="transmembrane region" description="Helical" evidence="17">
    <location>
        <begin position="416"/>
        <end position="437"/>
    </location>
</feature>
<accession>A0A4V0Y933</accession>
<evidence type="ECO:0000256" key="6">
    <source>
        <dbReference type="ARBA" id="ARBA00022448"/>
    </source>
</evidence>
<dbReference type="GeneID" id="40498706"/>
<dbReference type="Pfam" id="PF00361">
    <property type="entry name" value="Proton_antipo_M"/>
    <property type="match status" value="1"/>
</dbReference>
<dbReference type="Pfam" id="PF01059">
    <property type="entry name" value="Oxidored_q5_N"/>
    <property type="match status" value="1"/>
</dbReference>
<organism evidence="20">
    <name type="scientific">Sinella curviseta</name>
    <dbReference type="NCBI Taxonomy" id="187695"/>
    <lineage>
        <taxon>Eukaryota</taxon>
        <taxon>Metazoa</taxon>
        <taxon>Ecdysozoa</taxon>
        <taxon>Arthropoda</taxon>
        <taxon>Hexapoda</taxon>
        <taxon>Collembola</taxon>
        <taxon>Entomobryomorpha</taxon>
        <taxon>Entomobryoidea</taxon>
        <taxon>Entomobryidae</taxon>
        <taxon>Entomobryinae</taxon>
        <taxon>Sinella</taxon>
    </lineage>
</organism>
<dbReference type="GO" id="GO:0042773">
    <property type="term" value="P:ATP synthesis coupled electron transport"/>
    <property type="evidence" value="ECO:0007669"/>
    <property type="project" value="InterPro"/>
</dbReference>
<keyword evidence="11 17" id="KW-1133">Transmembrane helix</keyword>
<evidence type="ECO:0000256" key="2">
    <source>
        <dbReference type="ARBA" id="ARBA00004225"/>
    </source>
</evidence>
<protein>
    <recommendedName>
        <fullName evidence="5 17">NADH-ubiquinone oxidoreductase chain 4</fullName>
        <ecNumber evidence="4 17">7.1.1.2</ecNumber>
    </recommendedName>
</protein>
<keyword evidence="15 17" id="KW-0472">Membrane</keyword>
<evidence type="ECO:0000256" key="10">
    <source>
        <dbReference type="ARBA" id="ARBA00022982"/>
    </source>
</evidence>
<comment type="subcellular location">
    <subcellularLocation>
        <location evidence="2 17">Mitochondrion membrane</location>
        <topology evidence="2 17">Multi-pass membrane protein</topology>
    </subcellularLocation>
</comment>
<evidence type="ECO:0000256" key="17">
    <source>
        <dbReference type="RuleBase" id="RU003297"/>
    </source>
</evidence>
<dbReference type="GO" id="GO:0003954">
    <property type="term" value="F:NADH dehydrogenase activity"/>
    <property type="evidence" value="ECO:0007669"/>
    <property type="project" value="TreeGrafter"/>
</dbReference>
<dbReference type="PRINTS" id="PR01437">
    <property type="entry name" value="NUOXDRDTASE4"/>
</dbReference>
<feature type="transmembrane region" description="Helical" evidence="17">
    <location>
        <begin position="372"/>
        <end position="395"/>
    </location>
</feature>
<gene>
    <name evidence="20" type="primary">ND4</name>
</gene>
<dbReference type="GO" id="GO:0015990">
    <property type="term" value="P:electron transport coupled proton transport"/>
    <property type="evidence" value="ECO:0007669"/>
    <property type="project" value="TreeGrafter"/>
</dbReference>